<sequence>MLFYCNVFKELRILLFMTGAKNFLQKRFETIKEGAFLKKFLHHTFWRYITKRRREDGKKIEKIQKGVEATSELPEVAQAFGVLFLFCRFFLFVFFFLQIVNILQFFIRNIHLYLRIHKKLAHNTQIVKNVCKEIFCKVECIKTKFKIKLRYSKQLRHKLLRWLRLVEACMKQEQYIFVLLCCRGLTEFARQNLTFSEATRQMKVEAHDYLSVFSKQLGKVMQEIDVCNLYIILFFNIYLFLSEQEYLNQLVTHLVIPLEQFRDVDIEQLGKLKWKYVNVKADYDVAANNIAKASKDSLEKVQELQHKKESKQLELDKSRDEFINGVKDMENKKNTELMASLQRYYGALVGYSKQVVSVMAENPVNFKEVNKDLISNLHASNPPVDVKEDI</sequence>
<dbReference type="Proteomes" id="UP000023152">
    <property type="component" value="Unassembled WGS sequence"/>
</dbReference>
<keyword evidence="4" id="KW-1185">Reference proteome</keyword>
<feature type="domain" description="BAR" evidence="2">
    <location>
        <begin position="244"/>
        <end position="373"/>
    </location>
</feature>
<keyword evidence="1" id="KW-0812">Transmembrane</keyword>
<dbReference type="AlphaFoldDB" id="X6NPQ1"/>
<evidence type="ECO:0000256" key="1">
    <source>
        <dbReference type="SAM" id="Phobius"/>
    </source>
</evidence>
<dbReference type="InterPro" id="IPR027267">
    <property type="entry name" value="AH/BAR_dom_sf"/>
</dbReference>
<organism evidence="3 4">
    <name type="scientific">Reticulomyxa filosa</name>
    <dbReference type="NCBI Taxonomy" id="46433"/>
    <lineage>
        <taxon>Eukaryota</taxon>
        <taxon>Sar</taxon>
        <taxon>Rhizaria</taxon>
        <taxon>Retaria</taxon>
        <taxon>Foraminifera</taxon>
        <taxon>Monothalamids</taxon>
        <taxon>Reticulomyxidae</taxon>
        <taxon>Reticulomyxa</taxon>
    </lineage>
</organism>
<keyword evidence="1" id="KW-0472">Membrane</keyword>
<dbReference type="Pfam" id="PF16746">
    <property type="entry name" value="BAR_3"/>
    <property type="match status" value="1"/>
</dbReference>
<name>X6NPQ1_RETFI</name>
<reference evidence="3 4" key="1">
    <citation type="journal article" date="2013" name="Curr. Biol.">
        <title>The Genome of the Foraminiferan Reticulomyxa filosa.</title>
        <authorList>
            <person name="Glockner G."/>
            <person name="Hulsmann N."/>
            <person name="Schleicher M."/>
            <person name="Noegel A.A."/>
            <person name="Eichinger L."/>
            <person name="Gallinger C."/>
            <person name="Pawlowski J."/>
            <person name="Sierra R."/>
            <person name="Euteneuer U."/>
            <person name="Pillet L."/>
            <person name="Moustafa A."/>
            <person name="Platzer M."/>
            <person name="Groth M."/>
            <person name="Szafranski K."/>
            <person name="Schliwa M."/>
        </authorList>
    </citation>
    <scope>NUCLEOTIDE SEQUENCE [LARGE SCALE GENOMIC DNA]</scope>
</reference>
<comment type="caution">
    <text evidence="3">The sequence shown here is derived from an EMBL/GenBank/DDBJ whole genome shotgun (WGS) entry which is preliminary data.</text>
</comment>
<evidence type="ECO:0000313" key="4">
    <source>
        <dbReference type="Proteomes" id="UP000023152"/>
    </source>
</evidence>
<dbReference type="InterPro" id="IPR004148">
    <property type="entry name" value="BAR_dom"/>
</dbReference>
<dbReference type="SUPFAM" id="SSF103657">
    <property type="entry name" value="BAR/IMD domain-like"/>
    <property type="match status" value="1"/>
</dbReference>
<dbReference type="EMBL" id="ASPP01006988">
    <property type="protein sequence ID" value="ETO27868.1"/>
    <property type="molecule type" value="Genomic_DNA"/>
</dbReference>
<gene>
    <name evidence="3" type="ORF">RFI_09264</name>
</gene>
<accession>X6NPQ1</accession>
<feature type="transmembrane region" description="Helical" evidence="1">
    <location>
        <begin position="80"/>
        <end position="107"/>
    </location>
</feature>
<proteinExistence type="predicted"/>
<evidence type="ECO:0000313" key="3">
    <source>
        <dbReference type="EMBL" id="ETO27868.1"/>
    </source>
</evidence>
<protein>
    <recommendedName>
        <fullName evidence="2">BAR domain-containing protein</fullName>
    </recommendedName>
</protein>
<dbReference type="GO" id="GO:0005737">
    <property type="term" value="C:cytoplasm"/>
    <property type="evidence" value="ECO:0007669"/>
    <property type="project" value="InterPro"/>
</dbReference>
<evidence type="ECO:0000259" key="2">
    <source>
        <dbReference type="Pfam" id="PF16746"/>
    </source>
</evidence>
<dbReference type="Gene3D" id="1.20.1270.60">
    <property type="entry name" value="Arfaptin homology (AH) domain/BAR domain"/>
    <property type="match status" value="1"/>
</dbReference>
<keyword evidence="1" id="KW-1133">Transmembrane helix</keyword>